<evidence type="ECO:0000313" key="2">
    <source>
        <dbReference type="EMBL" id="BAY84637.1"/>
    </source>
</evidence>
<feature type="transmembrane region" description="Helical" evidence="1">
    <location>
        <begin position="128"/>
        <end position="152"/>
    </location>
</feature>
<feature type="transmembrane region" description="Helical" evidence="1">
    <location>
        <begin position="33"/>
        <end position="52"/>
    </location>
</feature>
<feature type="transmembrane region" description="Helical" evidence="1">
    <location>
        <begin position="7"/>
        <end position="27"/>
    </location>
</feature>
<sequence>MIKLSHIPSLLVGMRFTIAPLLVFDALDHQTSYWFIIGYVIAVLSDIFDGIIARRLKVSTTQLRQADSWADICLYLCVAISAWLVYSQVIINFRLPLLSAIAIQLILFAISLIKFQKFPSFHTYTAKAWGLTLLIATVGLFSFSYANTLWLPIIFCWVNSLEEIAMTLLLPIWQCDVLSIFHAVKLREALMLETTRT</sequence>
<dbReference type="Proteomes" id="UP000218418">
    <property type="component" value="Chromosome"/>
</dbReference>
<reference evidence="2 3" key="1">
    <citation type="submission" date="2017-06" db="EMBL/GenBank/DDBJ databases">
        <title>Genome sequencing of cyanobaciteial culture collection at National Institute for Environmental Studies (NIES).</title>
        <authorList>
            <person name="Hirose Y."/>
            <person name="Shimura Y."/>
            <person name="Fujisawa T."/>
            <person name="Nakamura Y."/>
            <person name="Kawachi M."/>
        </authorList>
    </citation>
    <scope>NUCLEOTIDE SEQUENCE [LARGE SCALE GENOMIC DNA]</scope>
    <source>
        <strain evidence="2 3">NIES-267</strain>
    </source>
</reference>
<keyword evidence="1" id="KW-0812">Transmembrane</keyword>
<keyword evidence="1" id="KW-1133">Transmembrane helix</keyword>
<dbReference type="GO" id="GO:0016780">
    <property type="term" value="F:phosphotransferase activity, for other substituted phosphate groups"/>
    <property type="evidence" value="ECO:0007669"/>
    <property type="project" value="InterPro"/>
</dbReference>
<dbReference type="EMBL" id="AP018227">
    <property type="protein sequence ID" value="BAY84637.1"/>
    <property type="molecule type" value="Genomic_DNA"/>
</dbReference>
<dbReference type="Gene3D" id="1.20.120.1760">
    <property type="match status" value="1"/>
</dbReference>
<evidence type="ECO:0000256" key="1">
    <source>
        <dbReference type="SAM" id="Phobius"/>
    </source>
</evidence>
<protein>
    <submittedName>
        <fullName evidence="2">CDP-diacylglycerol--glycerol-3-phosphate 3-phosphatidyltransferase</fullName>
    </submittedName>
</protein>
<dbReference type="InterPro" id="IPR000462">
    <property type="entry name" value="CDP-OH_P_trans"/>
</dbReference>
<dbReference type="InterPro" id="IPR043130">
    <property type="entry name" value="CDP-OH_PTrfase_TM_dom"/>
</dbReference>
<dbReference type="GO" id="GO:0008654">
    <property type="term" value="P:phospholipid biosynthetic process"/>
    <property type="evidence" value="ECO:0007669"/>
    <property type="project" value="InterPro"/>
</dbReference>
<keyword evidence="2" id="KW-0808">Transferase</keyword>
<name>A0A1Z4LTQ8_9CYAN</name>
<accession>A0A1Z4LTQ8</accession>
<dbReference type="AlphaFoldDB" id="A0A1Z4LTQ8"/>
<gene>
    <name evidence="2" type="ORF">NIES267_41330</name>
</gene>
<keyword evidence="3" id="KW-1185">Reference proteome</keyword>
<feature type="transmembrane region" description="Helical" evidence="1">
    <location>
        <begin position="72"/>
        <end position="91"/>
    </location>
</feature>
<keyword evidence="1" id="KW-0472">Membrane</keyword>
<dbReference type="Pfam" id="PF01066">
    <property type="entry name" value="CDP-OH_P_transf"/>
    <property type="match status" value="1"/>
</dbReference>
<evidence type="ECO:0000313" key="3">
    <source>
        <dbReference type="Proteomes" id="UP000218418"/>
    </source>
</evidence>
<organism evidence="2 3">
    <name type="scientific">Calothrix parasitica NIES-267</name>
    <dbReference type="NCBI Taxonomy" id="1973488"/>
    <lineage>
        <taxon>Bacteria</taxon>
        <taxon>Bacillati</taxon>
        <taxon>Cyanobacteriota</taxon>
        <taxon>Cyanophyceae</taxon>
        <taxon>Nostocales</taxon>
        <taxon>Calotrichaceae</taxon>
        <taxon>Calothrix</taxon>
    </lineage>
</organism>
<dbReference type="OrthoDB" id="9796672at2"/>
<dbReference type="GO" id="GO:0016020">
    <property type="term" value="C:membrane"/>
    <property type="evidence" value="ECO:0007669"/>
    <property type="project" value="InterPro"/>
</dbReference>
<proteinExistence type="predicted"/>
<feature type="transmembrane region" description="Helical" evidence="1">
    <location>
        <begin position="97"/>
        <end position="116"/>
    </location>
</feature>